<keyword evidence="8" id="KW-1185">Reference proteome</keyword>
<evidence type="ECO:0000313" key="7">
    <source>
        <dbReference type="EMBL" id="UNY48899.1"/>
    </source>
</evidence>
<evidence type="ECO:0000256" key="1">
    <source>
        <dbReference type="ARBA" id="ARBA00004903"/>
    </source>
</evidence>
<keyword evidence="3" id="KW-0554">One-carbon metabolism</keyword>
<dbReference type="PROSITE" id="PS51330">
    <property type="entry name" value="DHFR_2"/>
    <property type="match status" value="1"/>
</dbReference>
<evidence type="ECO:0000256" key="5">
    <source>
        <dbReference type="ARBA" id="ARBA00023002"/>
    </source>
</evidence>
<evidence type="ECO:0000313" key="8">
    <source>
        <dbReference type="Proteomes" id="UP000831021"/>
    </source>
</evidence>
<dbReference type="CDD" id="cd00209">
    <property type="entry name" value="DHFR"/>
    <property type="match status" value="1"/>
</dbReference>
<dbReference type="GO" id="GO:0004146">
    <property type="term" value="F:dihydrofolate reductase activity"/>
    <property type="evidence" value="ECO:0007669"/>
    <property type="project" value="UniProtKB-EC"/>
</dbReference>
<proteinExistence type="predicted"/>
<accession>A0AAE9G8Y7</accession>
<organism evidence="7 8">
    <name type="scientific">Bacillus phage FADO</name>
    <dbReference type="NCBI Taxonomy" id="2917160"/>
    <lineage>
        <taxon>Viruses</taxon>
        <taxon>Duplodnaviria</taxon>
        <taxon>Heunggongvirae</taxon>
        <taxon>Uroviricota</taxon>
        <taxon>Caudoviricetes</taxon>
        <taxon>Heleneionescovirinae</taxon>
        <taxon>Zhangjivirus</taxon>
        <taxon>Zhangjivirus fado</taxon>
    </lineage>
</organism>
<evidence type="ECO:0000256" key="2">
    <source>
        <dbReference type="ARBA" id="ARBA00012856"/>
    </source>
</evidence>
<name>A0AAE9G8Y7_9CAUD</name>
<evidence type="ECO:0000259" key="6">
    <source>
        <dbReference type="PROSITE" id="PS51330"/>
    </source>
</evidence>
<dbReference type="GO" id="GO:0046654">
    <property type="term" value="P:tetrahydrofolate biosynthetic process"/>
    <property type="evidence" value="ECO:0007669"/>
    <property type="project" value="InterPro"/>
</dbReference>
<dbReference type="EMBL" id="OM236516">
    <property type="protein sequence ID" value="UNY48899.1"/>
    <property type="molecule type" value="Genomic_DNA"/>
</dbReference>
<dbReference type="PANTHER" id="PTHR48069">
    <property type="entry name" value="DIHYDROFOLATE REDUCTASE"/>
    <property type="match status" value="1"/>
</dbReference>
<gene>
    <name evidence="7" type="ORF">fado_184</name>
</gene>
<dbReference type="InterPro" id="IPR024072">
    <property type="entry name" value="DHFR-like_dom_sf"/>
</dbReference>
<dbReference type="Gene3D" id="3.40.430.10">
    <property type="entry name" value="Dihydrofolate Reductase, subunit A"/>
    <property type="match status" value="1"/>
</dbReference>
<comment type="pathway">
    <text evidence="1">Cofactor biosynthesis; tetrahydrofolate biosynthesis; 5,6,7,8-tetrahydrofolate from 7,8-dihydrofolate: step 1/1.</text>
</comment>
<dbReference type="EC" id="1.5.1.3" evidence="2"/>
<dbReference type="GO" id="GO:0050661">
    <property type="term" value="F:NADP binding"/>
    <property type="evidence" value="ECO:0007669"/>
    <property type="project" value="InterPro"/>
</dbReference>
<dbReference type="PANTHER" id="PTHR48069:SF3">
    <property type="entry name" value="DIHYDROFOLATE REDUCTASE"/>
    <property type="match status" value="1"/>
</dbReference>
<sequence>MITLVACIDMNNGIGDGDGNLLFDLPRDMKHFKAITTGEIVVMGRKTWESLPVKPLPKRKNYVLTLDEDYKAEGATVLHSIEEVKELAETKEVFVIGGAEIYYQLIDDADKLIITHVHAINRNAKVHFPDFGVKEWKMVGKPVLNKADDKHKFDFAFATYERKEDN</sequence>
<reference evidence="7 8" key="1">
    <citation type="submission" date="2022-01" db="EMBL/GenBank/DDBJ databases">
        <authorList>
            <person name="Stokar-Avihail A."/>
        </authorList>
    </citation>
    <scope>NUCLEOTIDE SEQUENCE [LARGE SCALE GENOMIC DNA]</scope>
</reference>
<dbReference type="GO" id="GO:0046655">
    <property type="term" value="P:folic acid metabolic process"/>
    <property type="evidence" value="ECO:0007669"/>
    <property type="project" value="TreeGrafter"/>
</dbReference>
<evidence type="ECO:0000256" key="4">
    <source>
        <dbReference type="ARBA" id="ARBA00022857"/>
    </source>
</evidence>
<dbReference type="GO" id="GO:0046452">
    <property type="term" value="P:dihydrofolate metabolic process"/>
    <property type="evidence" value="ECO:0007669"/>
    <property type="project" value="TreeGrafter"/>
</dbReference>
<feature type="domain" description="DHFR" evidence="6">
    <location>
        <begin position="1"/>
        <end position="162"/>
    </location>
</feature>
<dbReference type="InterPro" id="IPR012259">
    <property type="entry name" value="DHFR"/>
</dbReference>
<dbReference type="GO" id="GO:0006730">
    <property type="term" value="P:one-carbon metabolic process"/>
    <property type="evidence" value="ECO:0007669"/>
    <property type="project" value="UniProtKB-KW"/>
</dbReference>
<keyword evidence="4" id="KW-0521">NADP</keyword>
<dbReference type="Pfam" id="PF00186">
    <property type="entry name" value="DHFR_1"/>
    <property type="match status" value="1"/>
</dbReference>
<evidence type="ECO:0000256" key="3">
    <source>
        <dbReference type="ARBA" id="ARBA00022563"/>
    </source>
</evidence>
<dbReference type="Proteomes" id="UP000831021">
    <property type="component" value="Segment"/>
</dbReference>
<dbReference type="SUPFAM" id="SSF53597">
    <property type="entry name" value="Dihydrofolate reductase-like"/>
    <property type="match status" value="1"/>
</dbReference>
<dbReference type="PRINTS" id="PR00070">
    <property type="entry name" value="DHFR"/>
</dbReference>
<keyword evidence="5 7" id="KW-0560">Oxidoreductase</keyword>
<protein>
    <recommendedName>
        <fullName evidence="2">dihydrofolate reductase</fullName>
        <ecNumber evidence="2">1.5.1.3</ecNumber>
    </recommendedName>
</protein>
<dbReference type="InterPro" id="IPR001796">
    <property type="entry name" value="DHFR_dom"/>
</dbReference>
<dbReference type="PIRSF" id="PIRSF000194">
    <property type="entry name" value="DHFR"/>
    <property type="match status" value="1"/>
</dbReference>